<name>A0A8X6XJU7_9ARAC</name>
<protein>
    <submittedName>
        <fullName evidence="1">Uncharacterized protein</fullName>
    </submittedName>
</protein>
<dbReference type="Proteomes" id="UP000886998">
    <property type="component" value="Unassembled WGS sequence"/>
</dbReference>
<evidence type="ECO:0000313" key="1">
    <source>
        <dbReference type="EMBL" id="GFY53714.1"/>
    </source>
</evidence>
<feature type="non-terminal residue" evidence="1">
    <location>
        <position position="1"/>
    </location>
</feature>
<organism evidence="1 2">
    <name type="scientific">Trichonephila inaurata madagascariensis</name>
    <dbReference type="NCBI Taxonomy" id="2747483"/>
    <lineage>
        <taxon>Eukaryota</taxon>
        <taxon>Metazoa</taxon>
        <taxon>Ecdysozoa</taxon>
        <taxon>Arthropoda</taxon>
        <taxon>Chelicerata</taxon>
        <taxon>Arachnida</taxon>
        <taxon>Araneae</taxon>
        <taxon>Araneomorphae</taxon>
        <taxon>Entelegynae</taxon>
        <taxon>Araneoidea</taxon>
        <taxon>Nephilidae</taxon>
        <taxon>Trichonephila</taxon>
        <taxon>Trichonephila inaurata</taxon>
    </lineage>
</organism>
<dbReference type="AlphaFoldDB" id="A0A8X6XJU7"/>
<evidence type="ECO:0000313" key="2">
    <source>
        <dbReference type="Proteomes" id="UP000886998"/>
    </source>
</evidence>
<proteinExistence type="predicted"/>
<sequence length="54" mass="5869">SHNGLGFSADRYPCLLRSSRQEMHFNGNRGGGGIDCQNAALESDRRTVLENSSS</sequence>
<dbReference type="EMBL" id="BMAV01009452">
    <property type="protein sequence ID" value="GFY53714.1"/>
    <property type="molecule type" value="Genomic_DNA"/>
</dbReference>
<gene>
    <name evidence="1" type="ORF">TNIN_170161</name>
</gene>
<keyword evidence="2" id="KW-1185">Reference proteome</keyword>
<reference evidence="1" key="1">
    <citation type="submission" date="2020-08" db="EMBL/GenBank/DDBJ databases">
        <title>Multicomponent nature underlies the extraordinary mechanical properties of spider dragline silk.</title>
        <authorList>
            <person name="Kono N."/>
            <person name="Nakamura H."/>
            <person name="Mori M."/>
            <person name="Yoshida Y."/>
            <person name="Ohtoshi R."/>
            <person name="Malay A.D."/>
            <person name="Moran D.A.P."/>
            <person name="Tomita M."/>
            <person name="Numata K."/>
            <person name="Arakawa K."/>
        </authorList>
    </citation>
    <scope>NUCLEOTIDE SEQUENCE</scope>
</reference>
<accession>A0A8X6XJU7</accession>
<comment type="caution">
    <text evidence="1">The sequence shown here is derived from an EMBL/GenBank/DDBJ whole genome shotgun (WGS) entry which is preliminary data.</text>
</comment>